<evidence type="ECO:0000313" key="3">
    <source>
        <dbReference type="EMBL" id="RPE75444.1"/>
    </source>
</evidence>
<name>A0A3N4VQX6_9GAMM</name>
<dbReference type="InterPro" id="IPR011990">
    <property type="entry name" value="TPR-like_helical_dom_sf"/>
</dbReference>
<feature type="signal peptide" evidence="2">
    <location>
        <begin position="1"/>
        <end position="26"/>
    </location>
</feature>
<gene>
    <name evidence="3" type="ORF">EDC50_2889</name>
</gene>
<dbReference type="AlphaFoldDB" id="A0A3N4VQX6"/>
<dbReference type="Gene3D" id="1.25.40.10">
    <property type="entry name" value="Tetratricopeptide repeat domain"/>
    <property type="match status" value="1"/>
</dbReference>
<dbReference type="PROSITE" id="PS51257">
    <property type="entry name" value="PROKAR_LIPOPROTEIN"/>
    <property type="match status" value="1"/>
</dbReference>
<keyword evidence="2" id="KW-0732">Signal</keyword>
<evidence type="ECO:0000313" key="4">
    <source>
        <dbReference type="Proteomes" id="UP000269708"/>
    </source>
</evidence>
<keyword evidence="4" id="KW-1185">Reference proteome</keyword>
<dbReference type="SMART" id="SM00028">
    <property type="entry name" value="TPR"/>
    <property type="match status" value="2"/>
</dbReference>
<dbReference type="Proteomes" id="UP000269708">
    <property type="component" value="Unassembled WGS sequence"/>
</dbReference>
<protein>
    <submittedName>
        <fullName evidence="3">Uncharacterized protein</fullName>
    </submittedName>
</protein>
<proteinExistence type="predicted"/>
<organism evidence="3 4">
    <name type="scientific">Vulcaniibacterium tengchongense</name>
    <dbReference type="NCBI Taxonomy" id="1273429"/>
    <lineage>
        <taxon>Bacteria</taxon>
        <taxon>Pseudomonadati</taxon>
        <taxon>Pseudomonadota</taxon>
        <taxon>Gammaproteobacteria</taxon>
        <taxon>Lysobacterales</taxon>
        <taxon>Lysobacteraceae</taxon>
        <taxon>Vulcaniibacterium</taxon>
    </lineage>
</organism>
<dbReference type="RefSeq" id="WP_123771210.1">
    <property type="nucleotide sequence ID" value="NZ_RKQN01000005.1"/>
</dbReference>
<dbReference type="InterPro" id="IPR019734">
    <property type="entry name" value="TPR_rpt"/>
</dbReference>
<dbReference type="EMBL" id="RKQN01000005">
    <property type="protein sequence ID" value="RPE75444.1"/>
    <property type="molecule type" value="Genomic_DNA"/>
</dbReference>
<evidence type="ECO:0000256" key="1">
    <source>
        <dbReference type="SAM" id="MobiDB-lite"/>
    </source>
</evidence>
<comment type="caution">
    <text evidence="3">The sequence shown here is derived from an EMBL/GenBank/DDBJ whole genome shotgun (WGS) entry which is preliminary data.</text>
</comment>
<reference evidence="3 4" key="1">
    <citation type="submission" date="2018-11" db="EMBL/GenBank/DDBJ databases">
        <title>Genomic Encyclopedia of Type Strains, Phase IV (KMG-IV): sequencing the most valuable type-strain genomes for metagenomic binning, comparative biology and taxonomic classification.</title>
        <authorList>
            <person name="Goeker M."/>
        </authorList>
    </citation>
    <scope>NUCLEOTIDE SEQUENCE [LARGE SCALE GENOMIC DNA]</scope>
    <source>
        <strain evidence="3 4">DSM 25623</strain>
    </source>
</reference>
<feature type="region of interest" description="Disordered" evidence="1">
    <location>
        <begin position="151"/>
        <end position="171"/>
    </location>
</feature>
<evidence type="ECO:0000256" key="2">
    <source>
        <dbReference type="SAM" id="SignalP"/>
    </source>
</evidence>
<dbReference type="SUPFAM" id="SSF48452">
    <property type="entry name" value="TPR-like"/>
    <property type="match status" value="1"/>
</dbReference>
<dbReference type="OrthoDB" id="5957580at2"/>
<feature type="chain" id="PRO_5018308206" evidence="2">
    <location>
        <begin position="27"/>
        <end position="171"/>
    </location>
</feature>
<accession>A0A3N4VQX6</accession>
<sequence>MIRKAIRSRGPAAALLLALAACRTPAPDVAVPTFDAEAAVAAIRGIGGADDAELDVRPLRDAQVEDLREQAAQLERERKYAEAAQALDQALQVVADDPAVLQERAEAALLQHRYADAERYARQALALGSRLGPLCRRHWETVAQARLAQGGDVEGARRERDACTVAAPPRY</sequence>